<organism evidence="1 2">
    <name type="scientific">Prochlorococcus marinus (strain NATL2A)</name>
    <dbReference type="NCBI Taxonomy" id="59920"/>
    <lineage>
        <taxon>Bacteria</taxon>
        <taxon>Bacillati</taxon>
        <taxon>Cyanobacteriota</taxon>
        <taxon>Cyanophyceae</taxon>
        <taxon>Synechococcales</taxon>
        <taxon>Prochlorococcaceae</taxon>
        <taxon>Prochlorococcus</taxon>
    </lineage>
</organism>
<dbReference type="PhylomeDB" id="Q46KH3"/>
<evidence type="ECO:0000313" key="1">
    <source>
        <dbReference type="EMBL" id="AAZ58005.1"/>
    </source>
</evidence>
<sequence length="134" mass="15123">MRKKQIIEKQMSLEITTESAKKAQKEAEWAYNKAMEKFYYSMLEVVFLRIKSHLSTQGLQKVVEIDKKRANNENLGVEFSQKTWSVLAEAWTGAEGLAMTKIAELYGLGISDLDISKIKKLDGNDGSPKCTTSN</sequence>
<dbReference type="EMBL" id="CP000095">
    <property type="protein sequence ID" value="AAZ58005.1"/>
    <property type="molecule type" value="Genomic_DNA"/>
</dbReference>
<accession>Q46KH3</accession>
<dbReference type="STRING" id="59920.PMN2A_0514"/>
<dbReference type="KEGG" id="pmn:PMN2A_0514"/>
<protein>
    <submittedName>
        <fullName evidence="1">Protein family PM-9</fullName>
    </submittedName>
</protein>
<proteinExistence type="predicted"/>
<gene>
    <name evidence="1" type="ordered locus">PMN2A_0514</name>
</gene>
<dbReference type="AlphaFoldDB" id="Q46KH3"/>
<evidence type="ECO:0000313" key="2">
    <source>
        <dbReference type="Proteomes" id="UP000002535"/>
    </source>
</evidence>
<reference evidence="1 2" key="1">
    <citation type="journal article" date="2007" name="PLoS Genet.">
        <title>Patterns and implications of gene gain and loss in the evolution of Prochlorococcus.</title>
        <authorList>
            <person name="Kettler G.C."/>
            <person name="Martiny A.C."/>
            <person name="Huang K."/>
            <person name="Zucker J."/>
            <person name="Coleman M.L."/>
            <person name="Rodrigue S."/>
            <person name="Chen F."/>
            <person name="Lapidus A."/>
            <person name="Ferriera S."/>
            <person name="Johnson J."/>
            <person name="Steglich C."/>
            <person name="Church G.M."/>
            <person name="Richardson P."/>
            <person name="Chisholm S.W."/>
        </authorList>
    </citation>
    <scope>NUCLEOTIDE SEQUENCE [LARGE SCALE GENOMIC DNA]</scope>
    <source>
        <strain evidence="1 2">NATL2A</strain>
    </source>
</reference>
<dbReference type="RefSeq" id="WP_011294611.1">
    <property type="nucleotide sequence ID" value="NC_007335.2"/>
</dbReference>
<dbReference type="HOGENOM" id="CLU_1990685_0_0_3"/>
<name>Q46KH3_PROMT</name>
<keyword evidence="2" id="KW-1185">Reference proteome</keyword>
<dbReference type="Proteomes" id="UP000002535">
    <property type="component" value="Chromosome"/>
</dbReference>